<evidence type="ECO:0008006" key="3">
    <source>
        <dbReference type="Google" id="ProtNLM"/>
    </source>
</evidence>
<dbReference type="EMBL" id="CP104213">
    <property type="protein sequence ID" value="UWX64202.1"/>
    <property type="molecule type" value="Genomic_DNA"/>
</dbReference>
<proteinExistence type="predicted"/>
<gene>
    <name evidence="1" type="ORF">N0D28_00540</name>
</gene>
<keyword evidence="2" id="KW-1185">Reference proteome</keyword>
<accession>A0ABY5YGL5</accession>
<dbReference type="RefSeq" id="WP_260560477.1">
    <property type="nucleotide sequence ID" value="NZ_BAABEC010000167.1"/>
</dbReference>
<organism evidence="1 2">
    <name type="scientific">Deinococcus rubellus</name>
    <dbReference type="NCBI Taxonomy" id="1889240"/>
    <lineage>
        <taxon>Bacteria</taxon>
        <taxon>Thermotogati</taxon>
        <taxon>Deinococcota</taxon>
        <taxon>Deinococci</taxon>
        <taxon>Deinococcales</taxon>
        <taxon>Deinococcaceae</taxon>
        <taxon>Deinococcus</taxon>
    </lineage>
</organism>
<protein>
    <recommendedName>
        <fullName evidence="3">Minor tail protein</fullName>
    </recommendedName>
</protein>
<reference evidence="1" key="1">
    <citation type="submission" date="2022-09" db="EMBL/GenBank/DDBJ databases">
        <title>genome sequence of Deinococcus rubellus.</title>
        <authorList>
            <person name="Srinivasan S."/>
        </authorList>
    </citation>
    <scope>NUCLEOTIDE SEQUENCE</scope>
    <source>
        <strain evidence="1">Ant6</strain>
    </source>
</reference>
<name>A0ABY5YGL5_9DEIO</name>
<evidence type="ECO:0000313" key="1">
    <source>
        <dbReference type="EMBL" id="UWX64202.1"/>
    </source>
</evidence>
<sequence length="494" mass="51386">MARTVNATGTGLQLWKISRLYVELYSTWPSAAPSEVWTSEVISYRLPRSRLGGCLEGELQVVTMPSRLPAGFASSALPGQPVRCTFGGMDRLVRVIAVLPSGDEIIIYTGALGVPKASGPRQWQIPLIAPDSLRMQEFVSGSGVPTPAGIAPLSATSRIYGSWSAASSTPLTTFETWWKSALQNDPMAEYCVGPDLVFAAGSPTYTTPTVYTVDSRAYSLQSAGRNVTPYLTKIRRWAQGVGSYNPAAVDSNRTAAIPLFAPTRTAAVSGSVSSSVTTLSAALSGGGGGDISAPLGGEGGVTLIFSVPDVTPGRVQDTSVIANISIGSVTGDVKVYLHAQGIARVGGFVELYENQYLAVPGNFKIQVKLNAADVGLMSSIYFITNLKALNSSSSASGSSAPGGGSIRYDVDSYSVSYGQNPVGLDVPPVTAEAWNFSLPGIHAGPLLATGLPGGVNQYASTVINASQAGIWTDVQCGPLPYSSSPVDANGRWTG</sequence>
<evidence type="ECO:0000313" key="2">
    <source>
        <dbReference type="Proteomes" id="UP001060261"/>
    </source>
</evidence>
<dbReference type="Proteomes" id="UP001060261">
    <property type="component" value="Chromosome"/>
</dbReference>